<dbReference type="PANTHER" id="PTHR30466:SF1">
    <property type="entry name" value="FMN REDUCTASE (NADH) RUTF"/>
    <property type="match status" value="1"/>
</dbReference>
<evidence type="ECO:0000256" key="1">
    <source>
        <dbReference type="ARBA" id="ARBA00023002"/>
    </source>
</evidence>
<dbReference type="SUPFAM" id="SSF50475">
    <property type="entry name" value="FMN-binding split barrel"/>
    <property type="match status" value="1"/>
</dbReference>
<dbReference type="Proteomes" id="UP000007962">
    <property type="component" value="Chromosome"/>
</dbReference>
<dbReference type="AlphaFoldDB" id="C5BZG0"/>
<dbReference type="Pfam" id="PF01613">
    <property type="entry name" value="Flavin_Reduct"/>
    <property type="match status" value="1"/>
</dbReference>
<evidence type="ECO:0000313" key="4">
    <source>
        <dbReference type="Proteomes" id="UP000007962"/>
    </source>
</evidence>
<dbReference type="Gene3D" id="2.30.110.10">
    <property type="entry name" value="Electron Transport, Fmn-binding Protein, Chain A"/>
    <property type="match status" value="1"/>
</dbReference>
<sequence>MRDREPGFTPSSALYRPPDHFFRGGLARFATGVAVVTVDAPAKRHGLTVNSFTSVSMDPPLVLVSLQRTVAAHELLRGRPFTVNVLGAEQADLAMHFAGKPCAEPRWIEGERAPRLAGVLSWFECTPWAEHPAGDHTLFLGEVQEFDYRSGDALGFVNGQFTTVTEYVPGHESLL</sequence>
<feature type="domain" description="Flavin reductase like" evidence="2">
    <location>
        <begin position="26"/>
        <end position="163"/>
    </location>
</feature>
<organism evidence="3 4">
    <name type="scientific">Beutenbergia cavernae (strain ATCC BAA-8 / DSM 12333 / CCUG 43141 / JCM 11478 / NBRC 16432 / NCIMB 13614 / HKI 0122)</name>
    <dbReference type="NCBI Taxonomy" id="471853"/>
    <lineage>
        <taxon>Bacteria</taxon>
        <taxon>Bacillati</taxon>
        <taxon>Actinomycetota</taxon>
        <taxon>Actinomycetes</taxon>
        <taxon>Micrococcales</taxon>
        <taxon>Beutenbergiaceae</taxon>
        <taxon>Beutenbergia</taxon>
    </lineage>
</organism>
<proteinExistence type="predicted"/>
<evidence type="ECO:0000313" key="3">
    <source>
        <dbReference type="EMBL" id="ACQ79132.1"/>
    </source>
</evidence>
<dbReference type="KEGG" id="bcv:Bcav_0871"/>
<dbReference type="STRING" id="471853.Bcav_0871"/>
<dbReference type="EMBL" id="CP001618">
    <property type="protein sequence ID" value="ACQ79132.1"/>
    <property type="molecule type" value="Genomic_DNA"/>
</dbReference>
<name>C5BZG0_BEUC1</name>
<evidence type="ECO:0000259" key="2">
    <source>
        <dbReference type="SMART" id="SM00903"/>
    </source>
</evidence>
<dbReference type="GO" id="GO:0042602">
    <property type="term" value="F:riboflavin reductase (NADPH) activity"/>
    <property type="evidence" value="ECO:0007669"/>
    <property type="project" value="TreeGrafter"/>
</dbReference>
<dbReference type="HOGENOM" id="CLU_059021_1_4_11"/>
<dbReference type="OrthoDB" id="9792858at2"/>
<dbReference type="GO" id="GO:0010181">
    <property type="term" value="F:FMN binding"/>
    <property type="evidence" value="ECO:0007669"/>
    <property type="project" value="InterPro"/>
</dbReference>
<dbReference type="PANTHER" id="PTHR30466">
    <property type="entry name" value="FLAVIN REDUCTASE"/>
    <property type="match status" value="1"/>
</dbReference>
<keyword evidence="4" id="KW-1185">Reference proteome</keyword>
<keyword evidence="1" id="KW-0560">Oxidoreductase</keyword>
<dbReference type="InterPro" id="IPR002563">
    <property type="entry name" value="Flavin_Rdtase-like_dom"/>
</dbReference>
<dbReference type="InterPro" id="IPR050268">
    <property type="entry name" value="NADH-dep_flavin_reductase"/>
</dbReference>
<gene>
    <name evidence="3" type="ordered locus">Bcav_0871</name>
</gene>
<dbReference type="SMART" id="SM00903">
    <property type="entry name" value="Flavin_Reduct"/>
    <property type="match status" value="1"/>
</dbReference>
<dbReference type="RefSeq" id="WP_012725912.1">
    <property type="nucleotide sequence ID" value="NC_012669.1"/>
</dbReference>
<dbReference type="eggNOG" id="COG1853">
    <property type="taxonomic scope" value="Bacteria"/>
</dbReference>
<reference evidence="3 4" key="1">
    <citation type="journal article" date="2009" name="Stand. Genomic Sci.">
        <title>Complete genome sequence of Beutenbergia cavernae type strain (HKI 0122).</title>
        <authorList>
            <person name="Land M."/>
            <person name="Pukall R."/>
            <person name="Abt B."/>
            <person name="Goker M."/>
            <person name="Rohde M."/>
            <person name="Glavina Del Rio T."/>
            <person name="Tice H."/>
            <person name="Copeland A."/>
            <person name="Cheng J.F."/>
            <person name="Lucas S."/>
            <person name="Chen F."/>
            <person name="Nolan M."/>
            <person name="Bruce D."/>
            <person name="Goodwin L."/>
            <person name="Pitluck S."/>
            <person name="Ivanova N."/>
            <person name="Mavromatis K."/>
            <person name="Ovchinnikova G."/>
            <person name="Pati A."/>
            <person name="Chen A."/>
            <person name="Palaniappan K."/>
            <person name="Hauser L."/>
            <person name="Chang Y.J."/>
            <person name="Jefferies C.C."/>
            <person name="Saunders E."/>
            <person name="Brettin T."/>
            <person name="Detter J.C."/>
            <person name="Han C."/>
            <person name="Chain P."/>
            <person name="Bristow J."/>
            <person name="Eisen J.A."/>
            <person name="Markowitz V."/>
            <person name="Hugenholtz P."/>
            <person name="Kyrpides N.C."/>
            <person name="Klenk H.P."/>
            <person name="Lapidus A."/>
        </authorList>
    </citation>
    <scope>NUCLEOTIDE SEQUENCE [LARGE SCALE GENOMIC DNA]</scope>
    <source>
        <strain evidence="4">ATCC BAA-8 / DSM 12333 / NBRC 16432</strain>
    </source>
</reference>
<dbReference type="InterPro" id="IPR012349">
    <property type="entry name" value="Split_barrel_FMN-bd"/>
</dbReference>
<protein>
    <submittedName>
        <fullName evidence="3">Flavin reductase domain protein FMN-binding</fullName>
    </submittedName>
</protein>
<accession>C5BZG0</accession>